<accession>A0A1F6FZ47</accession>
<evidence type="ECO:0000259" key="5">
    <source>
        <dbReference type="Pfam" id="PF17147"/>
    </source>
</evidence>
<dbReference type="InterPro" id="IPR009014">
    <property type="entry name" value="Transketo_C/PFOR_II"/>
</dbReference>
<organism evidence="6 7">
    <name type="scientific">Candidatus Kuenenbacteria bacterium RIFCSPLOWO2_02_FULL_42_16</name>
    <dbReference type="NCBI Taxonomy" id="1798564"/>
    <lineage>
        <taxon>Bacteria</taxon>
        <taxon>Candidatus Kueneniibacteriota</taxon>
    </lineage>
</organism>
<dbReference type="FunFam" id="3.40.50.970:FF:000022">
    <property type="entry name" value="2-oxoglutarate ferredoxin oxidoreductase alpha subunit"/>
    <property type="match status" value="1"/>
</dbReference>
<dbReference type="SUPFAM" id="SSF52922">
    <property type="entry name" value="TK C-terminal domain-like"/>
    <property type="match status" value="1"/>
</dbReference>
<dbReference type="EMBL" id="MFMZ01000022">
    <property type="protein sequence ID" value="OGG91135.1"/>
    <property type="molecule type" value="Genomic_DNA"/>
</dbReference>
<dbReference type="SUPFAM" id="SSF52518">
    <property type="entry name" value="Thiamin diphosphate-binding fold (THDP-binding)"/>
    <property type="match status" value="1"/>
</dbReference>
<reference evidence="6 7" key="1">
    <citation type="journal article" date="2016" name="Nat. Commun.">
        <title>Thousands of microbial genomes shed light on interconnected biogeochemical processes in an aquifer system.</title>
        <authorList>
            <person name="Anantharaman K."/>
            <person name="Brown C.T."/>
            <person name="Hug L.A."/>
            <person name="Sharon I."/>
            <person name="Castelle C.J."/>
            <person name="Probst A.J."/>
            <person name="Thomas B.C."/>
            <person name="Singh A."/>
            <person name="Wilkins M.J."/>
            <person name="Karaoz U."/>
            <person name="Brodie E.L."/>
            <person name="Williams K.H."/>
            <person name="Hubbard S.S."/>
            <person name="Banfield J.F."/>
        </authorList>
    </citation>
    <scope>NUCLEOTIDE SEQUENCE [LARGE SCALE GENOMIC DNA]</scope>
</reference>
<dbReference type="InterPro" id="IPR029061">
    <property type="entry name" value="THDP-binding"/>
</dbReference>
<dbReference type="InterPro" id="IPR033412">
    <property type="entry name" value="PFOR_II"/>
</dbReference>
<gene>
    <name evidence="6" type="ORF">A3H55_02265</name>
</gene>
<dbReference type="AlphaFoldDB" id="A0A1F6FZ47"/>
<dbReference type="STRING" id="1798564.A3H55_02265"/>
<dbReference type="Gene3D" id="3.40.50.920">
    <property type="match status" value="1"/>
</dbReference>
<evidence type="ECO:0000313" key="7">
    <source>
        <dbReference type="Proteomes" id="UP000177998"/>
    </source>
</evidence>
<dbReference type="Gene3D" id="3.40.920.10">
    <property type="entry name" value="Pyruvate-ferredoxin oxidoreductase, PFOR, domain III"/>
    <property type="match status" value="1"/>
</dbReference>
<comment type="caution">
    <text evidence="6">The sequence shown here is derived from an EMBL/GenBank/DDBJ whole genome shotgun (WGS) entry which is preliminary data.</text>
</comment>
<dbReference type="NCBIfam" id="TIGR03710">
    <property type="entry name" value="OAFO_sf"/>
    <property type="match status" value="1"/>
</dbReference>
<name>A0A1F6FZ47_9BACT</name>
<dbReference type="PANTHER" id="PTHR32154">
    <property type="entry name" value="PYRUVATE-FLAVODOXIN OXIDOREDUCTASE-RELATED"/>
    <property type="match status" value="1"/>
</dbReference>
<evidence type="ECO:0000313" key="6">
    <source>
        <dbReference type="EMBL" id="OGG91135.1"/>
    </source>
</evidence>
<keyword evidence="1" id="KW-0560">Oxidoreductase</keyword>
<dbReference type="InterPro" id="IPR022367">
    <property type="entry name" value="2-oxoacid/accept_OxRdtase_asu"/>
</dbReference>
<dbReference type="SUPFAM" id="SSF53323">
    <property type="entry name" value="Pyruvate-ferredoxin oxidoreductase, PFOR, domain III"/>
    <property type="match status" value="1"/>
</dbReference>
<evidence type="ECO:0000256" key="2">
    <source>
        <dbReference type="SAM" id="MobiDB-lite"/>
    </source>
</evidence>
<evidence type="ECO:0000259" key="3">
    <source>
        <dbReference type="Pfam" id="PF01558"/>
    </source>
</evidence>
<dbReference type="PANTHER" id="PTHR32154:SF20">
    <property type="entry name" value="2-OXOGLUTARATE OXIDOREDUCTASE SUBUNIT KORA"/>
    <property type="match status" value="1"/>
</dbReference>
<dbReference type="InterPro" id="IPR002869">
    <property type="entry name" value="Pyrv_flavodox_OxRed_cen"/>
</dbReference>
<sequence length="622" mass="68170">MGKNEIAIKIGGEAGFGIKAAGLILGKAIFKSGAGVFGYSEYPSLIRGGHNTYQMNVAAGAVASATMGVDILVALDKKTVDLDKDYVTDGGILIYDGDLAGINLKHAEAIDVPLVELSEKAGGIIARNMAALGAAMYLIGLGLNKILDEVAVAFRDKGQETMAMNKTAVELGYNYLKNKKIKPRFNINEWNLENKKSERDEIMTANEAAATGMIWAGCKFYAAYPMTPATSIMHVLAEKQREANLVVHQTEDEISAIGAAIGAATAGVRAATGTSGGGFSLMTEYLGLAAITETPLVVIEAQRTGPATGLPTWTEQSDLKFIINASHGEFPRIVIAPGDASEAMEMIQRAFGLAEVWQLPVIFILDKYLSESDFTVSDRERKKQEIKRVGFVSDKELASLRNYKRYKITNSGASERSVPGQKHGLAVFNSDDHDECGFSSDESVNRKKMMDKRFAKVKLIASELPEPIMYGPKEAELTIIGWGSVKGVVLDAMQEIKKSRNQEIKKSRNQEIKKSSSPISEAGYLRKEQTGQPKAENQENRDNKEVSFLHLSYIWPFPKKRVQAILNKAKNILLIENNKTGQLGELVRQETGVEIKNKFLKYDGRPFFREEIVGKINELMGQ</sequence>
<evidence type="ECO:0008006" key="8">
    <source>
        <dbReference type="Google" id="ProtNLM"/>
    </source>
</evidence>
<evidence type="ECO:0000256" key="1">
    <source>
        <dbReference type="ARBA" id="ARBA00023002"/>
    </source>
</evidence>
<feature type="domain" description="Pyruvate flavodoxin/ferredoxin oxidoreductase pyrimidine binding" evidence="4">
    <location>
        <begin position="212"/>
        <end position="384"/>
    </location>
</feature>
<dbReference type="Pfam" id="PF01558">
    <property type="entry name" value="POR"/>
    <property type="match status" value="1"/>
</dbReference>
<dbReference type="Pfam" id="PF17147">
    <property type="entry name" value="PFOR_II"/>
    <property type="match status" value="1"/>
</dbReference>
<feature type="region of interest" description="Disordered" evidence="2">
    <location>
        <begin position="501"/>
        <end position="542"/>
    </location>
</feature>
<dbReference type="Proteomes" id="UP000177998">
    <property type="component" value="Unassembled WGS sequence"/>
</dbReference>
<evidence type="ECO:0000259" key="4">
    <source>
        <dbReference type="Pfam" id="PF01855"/>
    </source>
</evidence>
<dbReference type="Pfam" id="PF01855">
    <property type="entry name" value="POR_N"/>
    <property type="match status" value="1"/>
</dbReference>
<feature type="domain" description="Pyruvate:ferredoxin oxidoreductase core" evidence="5">
    <location>
        <begin position="542"/>
        <end position="591"/>
    </location>
</feature>
<feature type="domain" description="Pyruvate/ketoisovalerate oxidoreductase catalytic" evidence="3">
    <location>
        <begin position="15"/>
        <end position="174"/>
    </location>
</feature>
<dbReference type="CDD" id="cd07034">
    <property type="entry name" value="TPP_PYR_PFOR_IOR-alpha_like"/>
    <property type="match status" value="1"/>
</dbReference>
<protein>
    <recommendedName>
        <fullName evidence="8">Pyruvate ferredoxin oxidoreductase</fullName>
    </recommendedName>
</protein>
<dbReference type="GO" id="GO:0006979">
    <property type="term" value="P:response to oxidative stress"/>
    <property type="evidence" value="ECO:0007669"/>
    <property type="project" value="TreeGrafter"/>
</dbReference>
<dbReference type="GO" id="GO:0016903">
    <property type="term" value="F:oxidoreductase activity, acting on the aldehyde or oxo group of donors"/>
    <property type="evidence" value="ECO:0007669"/>
    <property type="project" value="InterPro"/>
</dbReference>
<dbReference type="InterPro" id="IPR050722">
    <property type="entry name" value="Pyruvate:ferred/Flavod_OxRd"/>
</dbReference>
<dbReference type="InterPro" id="IPR002880">
    <property type="entry name" value="Pyrv_Fd/Flavodoxin_OxRdtase_N"/>
</dbReference>
<dbReference type="Gene3D" id="3.40.50.970">
    <property type="match status" value="1"/>
</dbReference>
<dbReference type="InterPro" id="IPR019752">
    <property type="entry name" value="Pyrv/ketoisovalerate_OxRed_cat"/>
</dbReference>
<proteinExistence type="predicted"/>
<feature type="compositionally biased region" description="Basic and acidic residues" evidence="2">
    <location>
        <begin position="501"/>
        <end position="514"/>
    </location>
</feature>